<name>A0A438D8F2_VITVI</name>
<dbReference type="Proteomes" id="UP000288805">
    <property type="component" value="Unassembled WGS sequence"/>
</dbReference>
<evidence type="ECO:0000313" key="2">
    <source>
        <dbReference type="EMBL" id="RVW31718.1"/>
    </source>
</evidence>
<proteinExistence type="predicted"/>
<dbReference type="InterPro" id="IPR027417">
    <property type="entry name" value="P-loop_NTPase"/>
</dbReference>
<dbReference type="SUPFAM" id="SSF52540">
    <property type="entry name" value="P-loop containing nucleoside triphosphate hydrolases"/>
    <property type="match status" value="1"/>
</dbReference>
<comment type="caution">
    <text evidence="2">The sequence shown here is derived from an EMBL/GenBank/DDBJ whole genome shotgun (WGS) entry which is preliminary data.</text>
</comment>
<dbReference type="Gene3D" id="3.40.50.10810">
    <property type="entry name" value="Tandem AAA-ATPase domain"/>
    <property type="match status" value="1"/>
</dbReference>
<accession>A0A438D8F2</accession>
<keyword evidence="1" id="KW-0175">Coiled coil</keyword>
<dbReference type="PANTHER" id="PTHR33116:SF78">
    <property type="entry name" value="OS12G0587133 PROTEIN"/>
    <property type="match status" value="1"/>
</dbReference>
<dbReference type="InterPro" id="IPR036691">
    <property type="entry name" value="Endo/exonu/phosph_ase_sf"/>
</dbReference>
<evidence type="ECO:0000313" key="3">
    <source>
        <dbReference type="Proteomes" id="UP000288805"/>
    </source>
</evidence>
<dbReference type="PANTHER" id="PTHR33116">
    <property type="entry name" value="REVERSE TRANSCRIPTASE ZINC-BINDING DOMAIN-CONTAINING PROTEIN-RELATED-RELATED"/>
    <property type="match status" value="1"/>
</dbReference>
<evidence type="ECO:0000256" key="1">
    <source>
        <dbReference type="SAM" id="Coils"/>
    </source>
</evidence>
<dbReference type="InterPro" id="IPR038718">
    <property type="entry name" value="SNF2-like_sf"/>
</dbReference>
<dbReference type="EMBL" id="QGNW01001744">
    <property type="protein sequence ID" value="RVW31718.1"/>
    <property type="molecule type" value="Genomic_DNA"/>
</dbReference>
<dbReference type="SUPFAM" id="SSF56219">
    <property type="entry name" value="DNase I-like"/>
    <property type="match status" value="1"/>
</dbReference>
<reference evidence="2 3" key="1">
    <citation type="journal article" date="2018" name="PLoS Genet.">
        <title>Population sequencing reveals clonal diversity and ancestral inbreeding in the grapevine cultivar Chardonnay.</title>
        <authorList>
            <person name="Roach M.J."/>
            <person name="Johnson D.L."/>
            <person name="Bohlmann J."/>
            <person name="van Vuuren H.J."/>
            <person name="Jones S.J."/>
            <person name="Pretorius I.S."/>
            <person name="Schmidt S.A."/>
            <person name="Borneman A.R."/>
        </authorList>
    </citation>
    <scope>NUCLEOTIDE SEQUENCE [LARGE SCALE GENOMIC DNA]</scope>
    <source>
        <strain evidence="3">cv. Chardonnay</strain>
        <tissue evidence="2">Leaf</tissue>
    </source>
</reference>
<feature type="coiled-coil region" evidence="1">
    <location>
        <begin position="6"/>
        <end position="34"/>
    </location>
</feature>
<sequence length="689" mass="78999">MHDESMEITEEQRKRAEANRLAALEKRKAALESAKQSDPWKLFKCRKVSRESTSAATAIHPPKPQNASNDAFLKPHLTEKFRVRLEICSPDSFSITPKAVHGFAYPGEAECLQRLNDCLANVVPSHYTQNHSGGKACVYKLGDYDAVLRCLKNSKGIEFEEIPWGTFNVVERLSHSFVLEQWMPCRPEHLSDDKVDELIGMLPKRLLDALLPFQLDGVRFGLRRGGRCLIADEMGLGKTLQECCDINEVTKFKLSEMVLVSFPVAVHLSSDEEGSLWVTSVYGPNNSILRKELWVELQDLFVLTYLKWCVGGDFNFIRNLEKMGVSRLTPSMRCFDEFIRENFRPIKVEDIEELAVELGCKIGMLPTVYLGLPLGAHHKAVSIWDGVEERMRKRLAQWKRQYISKGGRITLIKCTMASLPIYTMSLFRMPKSVVKRLEKIQRDFLWGGGSLERKVHLINWEVVCTSKEKGGLGMRRIDSLNKALLGKWVWRFAVEKDNLWRLMIGVKYGQEEFGWKTKEGRGTYGVGVWKEIMKEAKWCWENIKFKVGKGTRIKFWSDQWCGNERLSHAFPQLYEMAVNKNATVNEMWDHNNGPGGWNLRFHRDFNDWEMDMIRGLLIRLRDVKLSSEEDGVLWKVGGHGKYGVKEAYNGLVVINACDFPHRGVWVNKVPTKVVFFCLGSRVGENSHLG</sequence>
<organism evidence="2 3">
    <name type="scientific">Vitis vinifera</name>
    <name type="common">Grape</name>
    <dbReference type="NCBI Taxonomy" id="29760"/>
    <lineage>
        <taxon>Eukaryota</taxon>
        <taxon>Viridiplantae</taxon>
        <taxon>Streptophyta</taxon>
        <taxon>Embryophyta</taxon>
        <taxon>Tracheophyta</taxon>
        <taxon>Spermatophyta</taxon>
        <taxon>Magnoliopsida</taxon>
        <taxon>eudicotyledons</taxon>
        <taxon>Gunneridae</taxon>
        <taxon>Pentapetalae</taxon>
        <taxon>rosids</taxon>
        <taxon>Vitales</taxon>
        <taxon>Vitaceae</taxon>
        <taxon>Viteae</taxon>
        <taxon>Vitis</taxon>
    </lineage>
</organism>
<gene>
    <name evidence="2" type="primary">VvCHDh000004_318</name>
    <name evidence="2" type="ORF">CK203_095299</name>
</gene>
<dbReference type="AlphaFoldDB" id="A0A438D8F2"/>
<protein>
    <submittedName>
        <fullName evidence="2">Putative ribonuclease H protein</fullName>
    </submittedName>
</protein>